<organism evidence="1 2">
    <name type="scientific">Exophiala xenobiotica</name>
    <dbReference type="NCBI Taxonomy" id="348802"/>
    <lineage>
        <taxon>Eukaryota</taxon>
        <taxon>Fungi</taxon>
        <taxon>Dikarya</taxon>
        <taxon>Ascomycota</taxon>
        <taxon>Pezizomycotina</taxon>
        <taxon>Eurotiomycetes</taxon>
        <taxon>Chaetothyriomycetidae</taxon>
        <taxon>Chaetothyriales</taxon>
        <taxon>Herpotrichiellaceae</taxon>
        <taxon>Exophiala</taxon>
    </lineage>
</organism>
<sequence length="324" mass="36740">MTEKTDGFSMESLRLPDDFESCFEHNATRQSNWRNYDDSVADEQLQMALDARREQVSHLFGRGNGPGVPSASSFAGPPVSLHELMRDDFESESAIVPDLDDRFGLAEKLSTALYQLQCSGWLHRKISSHNVVFFPLAMENGEQRIILSQPRLIGWQTARYDDQIYVQHSEYTSVWRKNKWLPEELPYIHPARPAARVRFKRSFDVYALGIVLAEIAFWEPIDVLSGNRKKALFSDFDQSSDAPELQRFSELVVSTCKDELAGEVGRKYKSAVVWALEGVKSWHAQQAAARTGATKGELDKEIGSGKAFFWNVRSQFNAPPESRS</sequence>
<dbReference type="EMBL" id="KN847317">
    <property type="protein sequence ID" value="KIW59927.1"/>
    <property type="molecule type" value="Genomic_DNA"/>
</dbReference>
<reference evidence="1 2" key="1">
    <citation type="submission" date="2015-01" db="EMBL/GenBank/DDBJ databases">
        <title>The Genome Sequence of Exophiala xenobiotica CBS118157.</title>
        <authorList>
            <consortium name="The Broad Institute Genomics Platform"/>
            <person name="Cuomo C."/>
            <person name="de Hoog S."/>
            <person name="Gorbushina A."/>
            <person name="Stielow B."/>
            <person name="Teixiera M."/>
            <person name="Abouelleil A."/>
            <person name="Chapman S.B."/>
            <person name="Priest M."/>
            <person name="Young S.K."/>
            <person name="Wortman J."/>
            <person name="Nusbaum C."/>
            <person name="Birren B."/>
        </authorList>
    </citation>
    <scope>NUCLEOTIDE SEQUENCE [LARGE SCALE GENOMIC DNA]</scope>
    <source>
        <strain evidence="1 2">CBS 118157</strain>
    </source>
</reference>
<evidence type="ECO:0000313" key="2">
    <source>
        <dbReference type="Proteomes" id="UP000054342"/>
    </source>
</evidence>
<proteinExistence type="predicted"/>
<dbReference type="PANTHER" id="PTHR37542:SF3">
    <property type="entry name" value="PRION-INHIBITION AND PROPAGATION HELO DOMAIN-CONTAINING PROTEIN"/>
    <property type="match status" value="1"/>
</dbReference>
<dbReference type="InterPro" id="IPR011009">
    <property type="entry name" value="Kinase-like_dom_sf"/>
</dbReference>
<dbReference type="GeneID" id="25322093"/>
<name>A0A0D2DCE0_9EURO</name>
<dbReference type="Gene3D" id="1.10.510.10">
    <property type="entry name" value="Transferase(Phosphotransferase) domain 1"/>
    <property type="match status" value="1"/>
</dbReference>
<gene>
    <name evidence="1" type="ORF">PV05_00185</name>
</gene>
<dbReference type="PANTHER" id="PTHR37542">
    <property type="entry name" value="HELO DOMAIN-CONTAINING PROTEIN-RELATED"/>
    <property type="match status" value="1"/>
</dbReference>
<dbReference type="STRING" id="348802.A0A0D2DCE0"/>
<dbReference type="RefSeq" id="XP_013320511.1">
    <property type="nucleotide sequence ID" value="XM_013465057.1"/>
</dbReference>
<evidence type="ECO:0008006" key="3">
    <source>
        <dbReference type="Google" id="ProtNLM"/>
    </source>
</evidence>
<dbReference type="SUPFAM" id="SSF56112">
    <property type="entry name" value="Protein kinase-like (PK-like)"/>
    <property type="match status" value="1"/>
</dbReference>
<keyword evidence="2" id="KW-1185">Reference proteome</keyword>
<dbReference type="Proteomes" id="UP000054342">
    <property type="component" value="Unassembled WGS sequence"/>
</dbReference>
<accession>A0A0D2DCE0</accession>
<dbReference type="OrthoDB" id="1911848at2759"/>
<evidence type="ECO:0000313" key="1">
    <source>
        <dbReference type="EMBL" id="KIW59927.1"/>
    </source>
</evidence>
<dbReference type="HOGENOM" id="CLU_857977_0_0_1"/>
<protein>
    <recommendedName>
        <fullName evidence="3">Protein kinase domain-containing protein</fullName>
    </recommendedName>
</protein>
<dbReference type="AlphaFoldDB" id="A0A0D2DCE0"/>